<dbReference type="InterPro" id="IPR007024">
    <property type="entry name" value="BLUF_domain"/>
</dbReference>
<evidence type="ECO:0000259" key="1">
    <source>
        <dbReference type="PROSITE" id="PS50925"/>
    </source>
</evidence>
<dbReference type="SMART" id="SM01034">
    <property type="entry name" value="BLUF"/>
    <property type="match status" value="1"/>
</dbReference>
<dbReference type="EMBL" id="ABIA03000002">
    <property type="protein sequence ID" value="EDQ32107.2"/>
    <property type="molecule type" value="Genomic_DNA"/>
</dbReference>
<dbReference type="InterPro" id="IPR036046">
    <property type="entry name" value="Acylphosphatase-like_dom_sf"/>
</dbReference>
<comment type="caution">
    <text evidence="2">The sequence shown here is derived from an EMBL/GenBank/DDBJ whole genome shotgun (WGS) entry which is preliminary data.</text>
</comment>
<organism evidence="2 3">
    <name type="scientific">Hoeflea phototrophica (strain DSM 17068 / NCIMB 14078 / DFL-43)</name>
    <dbReference type="NCBI Taxonomy" id="411684"/>
    <lineage>
        <taxon>Bacteria</taxon>
        <taxon>Pseudomonadati</taxon>
        <taxon>Pseudomonadota</taxon>
        <taxon>Alphaproteobacteria</taxon>
        <taxon>Hyphomicrobiales</taxon>
        <taxon>Rhizobiaceae</taxon>
        <taxon>Hoeflea</taxon>
    </lineage>
</organism>
<dbReference type="SUPFAM" id="SSF54975">
    <property type="entry name" value="Acylphosphatase/BLUF domain-like"/>
    <property type="match status" value="1"/>
</dbReference>
<sequence>MILSIYVSGASRPMSNADLQDILTTSRQNNLRDGITGILMWADPMFLQIHEGEACLVENLVARIRRDSRHRHVMALSEQTTDQRLFSDWSMGFKEPDPAHASNKAVFRISRKALAERISSQDGGLFFQIVLAFSLDFIPDLRA</sequence>
<accession>A9DDP2</accession>
<reference evidence="2 3" key="1">
    <citation type="submission" date="2007-10" db="EMBL/GenBank/DDBJ databases">
        <authorList>
            <person name="Wagner-Dobler I."/>
            <person name="Ferriera S."/>
            <person name="Johnson J."/>
            <person name="Kravitz S."/>
            <person name="Beeson K."/>
            <person name="Sutton G."/>
            <person name="Rogers Y.-H."/>
            <person name="Friedman R."/>
            <person name="Frazier M."/>
            <person name="Venter J.C."/>
        </authorList>
    </citation>
    <scope>NUCLEOTIDE SEQUENCE [LARGE SCALE GENOMIC DNA]</scope>
    <source>
        <strain evidence="2 3">DFL-43</strain>
    </source>
</reference>
<dbReference type="AlphaFoldDB" id="A9DDP2"/>
<dbReference type="Pfam" id="PF04940">
    <property type="entry name" value="BLUF"/>
    <property type="match status" value="1"/>
</dbReference>
<keyword evidence="3" id="KW-1185">Reference proteome</keyword>
<dbReference type="RefSeq" id="WP_084594585.1">
    <property type="nucleotide sequence ID" value="NZ_CM002917.1"/>
</dbReference>
<reference evidence="2 3" key="2">
    <citation type="submission" date="2012-06" db="EMBL/GenBank/DDBJ databases">
        <authorList>
            <person name="Fiebig A."/>
        </authorList>
    </citation>
    <scope>NUCLEOTIDE SEQUENCE [LARGE SCALE GENOMIC DNA]</scope>
    <source>
        <strain evidence="2 3">DFL-43</strain>
    </source>
</reference>
<gene>
    <name evidence="2" type="ORF">HPDFL43_03319</name>
</gene>
<feature type="domain" description="BLUF" evidence="1">
    <location>
        <begin position="1"/>
        <end position="92"/>
    </location>
</feature>
<proteinExistence type="predicted"/>
<dbReference type="Proteomes" id="UP000004291">
    <property type="component" value="Chromosome"/>
</dbReference>
<protein>
    <submittedName>
        <fullName evidence="2">Sensors of blue-light using FAD</fullName>
    </submittedName>
</protein>
<name>A9DDP2_HOEPD</name>
<dbReference type="HOGENOM" id="CLU_097099_2_1_5"/>
<dbReference type="eggNOG" id="COG3431">
    <property type="taxonomic scope" value="Bacteria"/>
</dbReference>
<dbReference type="GO" id="GO:0009882">
    <property type="term" value="F:blue light photoreceptor activity"/>
    <property type="evidence" value="ECO:0007669"/>
    <property type="project" value="InterPro"/>
</dbReference>
<dbReference type="Gene3D" id="3.30.70.100">
    <property type="match status" value="1"/>
</dbReference>
<evidence type="ECO:0000313" key="2">
    <source>
        <dbReference type="EMBL" id="EDQ32107.2"/>
    </source>
</evidence>
<dbReference type="OrthoDB" id="196105at2"/>
<evidence type="ECO:0000313" key="3">
    <source>
        <dbReference type="Proteomes" id="UP000004291"/>
    </source>
</evidence>
<dbReference type="PROSITE" id="PS50925">
    <property type="entry name" value="BLUF"/>
    <property type="match status" value="1"/>
</dbReference>
<dbReference type="GO" id="GO:0071949">
    <property type="term" value="F:FAD binding"/>
    <property type="evidence" value="ECO:0007669"/>
    <property type="project" value="InterPro"/>
</dbReference>